<dbReference type="PANTHER" id="PTHR30529">
    <property type="entry name" value="CYTOCHROME B561"/>
    <property type="match status" value="1"/>
</dbReference>
<dbReference type="PANTHER" id="PTHR30529:SF1">
    <property type="entry name" value="CYTOCHROME B561 HOMOLOG 2"/>
    <property type="match status" value="1"/>
</dbReference>
<dbReference type="InterPro" id="IPR011577">
    <property type="entry name" value="Cyt_b561_bac/Ni-Hgenase"/>
</dbReference>
<evidence type="ECO:0000256" key="9">
    <source>
        <dbReference type="ARBA" id="ARBA00022989"/>
    </source>
</evidence>
<dbReference type="InterPro" id="IPR052168">
    <property type="entry name" value="Cytochrome_b561_oxidase"/>
</dbReference>
<dbReference type="Pfam" id="PF01292">
    <property type="entry name" value="Ni_hydr_CYTB"/>
    <property type="match status" value="1"/>
</dbReference>
<feature type="transmembrane region" description="Helical" evidence="13">
    <location>
        <begin position="62"/>
        <end position="80"/>
    </location>
</feature>
<evidence type="ECO:0000256" key="7">
    <source>
        <dbReference type="ARBA" id="ARBA00022723"/>
    </source>
</evidence>
<proteinExistence type="inferred from homology"/>
<dbReference type="GO" id="GO:0046872">
    <property type="term" value="F:metal ion binding"/>
    <property type="evidence" value="ECO:0007669"/>
    <property type="project" value="UniProtKB-KW"/>
</dbReference>
<evidence type="ECO:0000313" key="15">
    <source>
        <dbReference type="EMBL" id="OCX73582.1"/>
    </source>
</evidence>
<keyword evidence="6 13" id="KW-0812">Transmembrane</keyword>
<keyword evidence="3" id="KW-0813">Transport</keyword>
<dbReference type="AlphaFoldDB" id="A0A1C2IC52"/>
<dbReference type="EMBL" id="LWRY01000072">
    <property type="protein sequence ID" value="OCX73582.1"/>
    <property type="molecule type" value="Genomic_DNA"/>
</dbReference>
<evidence type="ECO:0000259" key="14">
    <source>
        <dbReference type="Pfam" id="PF01292"/>
    </source>
</evidence>
<keyword evidence="8" id="KW-0249">Electron transport</keyword>
<evidence type="ECO:0000313" key="16">
    <source>
        <dbReference type="Proteomes" id="UP000095008"/>
    </source>
</evidence>
<evidence type="ECO:0000256" key="2">
    <source>
        <dbReference type="ARBA" id="ARBA00004651"/>
    </source>
</evidence>
<comment type="caution">
    <text evidence="15">The sequence shown here is derived from an EMBL/GenBank/DDBJ whole genome shotgun (WGS) entry which is preliminary data.</text>
</comment>
<evidence type="ECO:0000256" key="12">
    <source>
        <dbReference type="ARBA" id="ARBA00037975"/>
    </source>
</evidence>
<comment type="similarity">
    <text evidence="12">Belongs to the cytochrome b561 family.</text>
</comment>
<dbReference type="OrthoDB" id="9793784at2"/>
<sequence>MAKNRLEKFTGSSVTGESTLFKVLHWLIAVLIVFQGLLGAANLRIAWLQDHLASAIVVHEEIGLLILLLTLSLFIVRVITGRRSGAGAQPSHQLWAKMVHGAFYGLIFVECAIGIWIMGLLGKGLTILAWHMPLPITADPHFAFSTVLQWHAAVALTLAFLIVIHSLAALYHHYVLRDHTLTRMLPVCLSRTDPKS</sequence>
<protein>
    <recommendedName>
        <fullName evidence="14">Cytochrome b561 bacterial/Ni-hydrogenase domain-containing protein</fullName>
    </recommendedName>
</protein>
<evidence type="ECO:0000256" key="6">
    <source>
        <dbReference type="ARBA" id="ARBA00022692"/>
    </source>
</evidence>
<feature type="domain" description="Cytochrome b561 bacterial/Ni-hydrogenase" evidence="14">
    <location>
        <begin position="19"/>
        <end position="186"/>
    </location>
</feature>
<keyword evidence="11 13" id="KW-0472">Membrane</keyword>
<evidence type="ECO:0000256" key="11">
    <source>
        <dbReference type="ARBA" id="ARBA00023136"/>
    </source>
</evidence>
<dbReference type="RefSeq" id="WP_065980273.1">
    <property type="nucleotide sequence ID" value="NZ_LWRY01000072.1"/>
</dbReference>
<keyword evidence="10" id="KW-0408">Iron</keyword>
<evidence type="ECO:0000256" key="4">
    <source>
        <dbReference type="ARBA" id="ARBA00022475"/>
    </source>
</evidence>
<gene>
    <name evidence="15" type="ORF">A6M23_07870</name>
</gene>
<dbReference type="InterPro" id="IPR016174">
    <property type="entry name" value="Di-haem_cyt_TM"/>
</dbReference>
<dbReference type="GO" id="GO:0020037">
    <property type="term" value="F:heme binding"/>
    <property type="evidence" value="ECO:0007669"/>
    <property type="project" value="TreeGrafter"/>
</dbReference>
<comment type="subcellular location">
    <subcellularLocation>
        <location evidence="2">Cell membrane</location>
        <topology evidence="2">Multi-pass membrane protein</topology>
    </subcellularLocation>
</comment>
<feature type="transmembrane region" description="Helical" evidence="13">
    <location>
        <begin position="150"/>
        <end position="174"/>
    </location>
</feature>
<evidence type="ECO:0000256" key="1">
    <source>
        <dbReference type="ARBA" id="ARBA00001970"/>
    </source>
</evidence>
<dbReference type="GO" id="GO:0022904">
    <property type="term" value="P:respiratory electron transport chain"/>
    <property type="evidence" value="ECO:0007669"/>
    <property type="project" value="InterPro"/>
</dbReference>
<dbReference type="GO" id="GO:0005886">
    <property type="term" value="C:plasma membrane"/>
    <property type="evidence" value="ECO:0007669"/>
    <property type="project" value="UniProtKB-SubCell"/>
</dbReference>
<name>A0A1C2IC52_ACITH</name>
<accession>A0A1C2IC52</accession>
<evidence type="ECO:0000256" key="5">
    <source>
        <dbReference type="ARBA" id="ARBA00022617"/>
    </source>
</evidence>
<organism evidence="15 16">
    <name type="scientific">Acidithiobacillus thiooxidans</name>
    <name type="common">Thiobacillus thiooxidans</name>
    <dbReference type="NCBI Taxonomy" id="930"/>
    <lineage>
        <taxon>Bacteria</taxon>
        <taxon>Pseudomonadati</taxon>
        <taxon>Pseudomonadota</taxon>
        <taxon>Acidithiobacillia</taxon>
        <taxon>Acidithiobacillales</taxon>
        <taxon>Acidithiobacillaceae</taxon>
        <taxon>Acidithiobacillus</taxon>
    </lineage>
</organism>
<dbReference type="Proteomes" id="UP000095008">
    <property type="component" value="Unassembled WGS sequence"/>
</dbReference>
<evidence type="ECO:0000256" key="3">
    <source>
        <dbReference type="ARBA" id="ARBA00022448"/>
    </source>
</evidence>
<reference evidence="15" key="1">
    <citation type="journal article" date="2016" name="Int. J. Mol. Sci.">
        <title>Comparative genomics of the extreme acidophile Acidithiobacillus thiooxidans reveals intraspecific divergence and niche adaptation.</title>
        <authorList>
            <person name="Zhang X."/>
            <person name="Feng X."/>
            <person name="Tao J."/>
            <person name="Ma L."/>
            <person name="Xiao Y."/>
            <person name="Liang Y."/>
            <person name="Liu X."/>
            <person name="Yin H."/>
        </authorList>
    </citation>
    <scope>NUCLEOTIDE SEQUENCE [LARGE SCALE GENOMIC DNA]</scope>
    <source>
        <strain evidence="15">DXS-W</strain>
    </source>
</reference>
<keyword evidence="4" id="KW-1003">Cell membrane</keyword>
<evidence type="ECO:0000256" key="8">
    <source>
        <dbReference type="ARBA" id="ARBA00022982"/>
    </source>
</evidence>
<keyword evidence="5" id="KW-0349">Heme</keyword>
<evidence type="ECO:0000256" key="10">
    <source>
        <dbReference type="ARBA" id="ARBA00023004"/>
    </source>
</evidence>
<keyword evidence="7" id="KW-0479">Metal-binding</keyword>
<comment type="cofactor">
    <cofactor evidence="1">
        <name>heme b</name>
        <dbReference type="ChEBI" id="CHEBI:60344"/>
    </cofactor>
</comment>
<feature type="transmembrane region" description="Helical" evidence="13">
    <location>
        <begin position="20"/>
        <end position="42"/>
    </location>
</feature>
<keyword evidence="16" id="KW-1185">Reference proteome</keyword>
<feature type="transmembrane region" description="Helical" evidence="13">
    <location>
        <begin position="101"/>
        <end position="130"/>
    </location>
</feature>
<dbReference type="GO" id="GO:0009055">
    <property type="term" value="F:electron transfer activity"/>
    <property type="evidence" value="ECO:0007669"/>
    <property type="project" value="InterPro"/>
</dbReference>
<evidence type="ECO:0000256" key="13">
    <source>
        <dbReference type="SAM" id="Phobius"/>
    </source>
</evidence>
<dbReference type="SUPFAM" id="SSF81342">
    <property type="entry name" value="Transmembrane di-heme cytochromes"/>
    <property type="match status" value="1"/>
</dbReference>
<keyword evidence="9 13" id="KW-1133">Transmembrane helix</keyword>